<evidence type="ECO:0000259" key="2">
    <source>
        <dbReference type="Pfam" id="PF00892"/>
    </source>
</evidence>
<feature type="transmembrane region" description="Helical" evidence="1">
    <location>
        <begin position="194"/>
        <end position="217"/>
    </location>
</feature>
<feature type="transmembrane region" description="Helical" evidence="1">
    <location>
        <begin position="311"/>
        <end position="328"/>
    </location>
</feature>
<dbReference type="PANTHER" id="PTHR22911">
    <property type="entry name" value="ACYL-MALONYL CONDENSING ENZYME-RELATED"/>
    <property type="match status" value="1"/>
</dbReference>
<protein>
    <recommendedName>
        <fullName evidence="2">EamA domain-containing protein</fullName>
    </recommendedName>
</protein>
<feature type="transmembrane region" description="Helical" evidence="1">
    <location>
        <begin position="270"/>
        <end position="291"/>
    </location>
</feature>
<keyword evidence="1" id="KW-1133">Transmembrane helix</keyword>
<feature type="transmembrane region" description="Helical" evidence="1">
    <location>
        <begin position="366"/>
        <end position="392"/>
    </location>
</feature>
<proteinExistence type="predicted"/>
<feature type="non-terminal residue" evidence="3">
    <location>
        <position position="1"/>
    </location>
</feature>
<dbReference type="SUPFAM" id="SSF103481">
    <property type="entry name" value="Multidrug resistance efflux transporter EmrE"/>
    <property type="match status" value="3"/>
</dbReference>
<evidence type="ECO:0000313" key="4">
    <source>
        <dbReference type="Proteomes" id="UP000663873"/>
    </source>
</evidence>
<evidence type="ECO:0000256" key="1">
    <source>
        <dbReference type="SAM" id="Phobius"/>
    </source>
</evidence>
<gene>
    <name evidence="3" type="ORF">UJA718_LOCUS29941</name>
</gene>
<dbReference type="Proteomes" id="UP000663873">
    <property type="component" value="Unassembled WGS sequence"/>
</dbReference>
<keyword evidence="4" id="KW-1185">Reference proteome</keyword>
<keyword evidence="1" id="KW-0472">Membrane</keyword>
<sequence length="641" mass="72177">RRRTNTGDSSSVSLKEAIASLNPLLQPFDDETSDSETCSGQLPVFQIVHTDTSENSNGNIDFSKNQNNIFRKYCCYLQRFSGIIYALLASLLFTCSNFIIQKLDVILLDVFLVRFFFQGILSLGFIVYKGYHPFSNCNGLLVFIRSVIAATGSVCFYLGLAFLPLPDLMTLRYTQVVWTALLALIIFRERITFPIVIASTLTLIGVIGVAQPSFLFTNSTIINGTSQATLTNNDDKRALGMFVALLCAFSISMGIVLNKKLIERKVRQSIILFHFILTTFMMLLIIQTYHWTLSKTNQQKFNIKQVYLTKNFIYATILATLQLIPMVLSQKSIKREHPSVFTIVQASDIVFAIILHNVFSKVKSNGFVLLSSALVLTIRAIIAVSGLLLFFWSYHYIPLPDLTTCRYTQVVWTAIIAMIIFRERISISTVLAIIFTLTGVVLVAQPTFFFGNHQVFSNASKVEMNKSNTTNFDLEKSNRLLGLCLALGCAVSISLSIVINKKLLVSKIPQSIIMLQFSLLNLAVLFLNHMYNRLILHKYADRTMFTWQFFLAASVSLFQVISSTLTYRAIKLEHPSIISIVQSSDILFAIALQNLFTNQKSNWFVLFGSLLVTTSIFLVGVPKFLLSRKQSLENKRNSSKL</sequence>
<feature type="transmembrane region" description="Helical" evidence="1">
    <location>
        <begin position="544"/>
        <end position="565"/>
    </location>
</feature>
<feature type="transmembrane region" description="Helical" evidence="1">
    <location>
        <begin position="140"/>
        <end position="163"/>
    </location>
</feature>
<feature type="transmembrane region" description="Helical" evidence="1">
    <location>
        <begin position="340"/>
        <end position="360"/>
    </location>
</feature>
<dbReference type="InterPro" id="IPR000620">
    <property type="entry name" value="EamA_dom"/>
</dbReference>
<dbReference type="Pfam" id="PF00892">
    <property type="entry name" value="EamA"/>
    <property type="match status" value="3"/>
</dbReference>
<feature type="transmembrane region" description="Helical" evidence="1">
    <location>
        <begin position="169"/>
        <end position="187"/>
    </location>
</feature>
<reference evidence="3" key="1">
    <citation type="submission" date="2021-02" db="EMBL/GenBank/DDBJ databases">
        <authorList>
            <person name="Nowell W R."/>
        </authorList>
    </citation>
    <scope>NUCLEOTIDE SEQUENCE</scope>
</reference>
<feature type="domain" description="EamA" evidence="2">
    <location>
        <begin position="481"/>
        <end position="619"/>
    </location>
</feature>
<feature type="transmembrane region" description="Helical" evidence="1">
    <location>
        <begin position="603"/>
        <end position="626"/>
    </location>
</feature>
<dbReference type="AlphaFoldDB" id="A0A820ZCY4"/>
<feature type="transmembrane region" description="Helical" evidence="1">
    <location>
        <begin position="480"/>
        <end position="500"/>
    </location>
</feature>
<dbReference type="InterPro" id="IPR037185">
    <property type="entry name" value="EmrE-like"/>
</dbReference>
<feature type="transmembrane region" description="Helical" evidence="1">
    <location>
        <begin position="80"/>
        <end position="100"/>
    </location>
</feature>
<feature type="transmembrane region" description="Helical" evidence="1">
    <location>
        <begin position="106"/>
        <end position="128"/>
    </location>
</feature>
<feature type="transmembrane region" description="Helical" evidence="1">
    <location>
        <begin position="512"/>
        <end position="532"/>
    </location>
</feature>
<feature type="transmembrane region" description="Helical" evidence="1">
    <location>
        <begin position="425"/>
        <end position="444"/>
    </location>
</feature>
<evidence type="ECO:0000313" key="3">
    <source>
        <dbReference type="EMBL" id="CAF4560798.1"/>
    </source>
</evidence>
<dbReference type="GO" id="GO:0016020">
    <property type="term" value="C:membrane"/>
    <property type="evidence" value="ECO:0007669"/>
    <property type="project" value="InterPro"/>
</dbReference>
<feature type="domain" description="EamA" evidence="2">
    <location>
        <begin position="81"/>
        <end position="209"/>
    </location>
</feature>
<feature type="domain" description="EamA" evidence="2">
    <location>
        <begin position="371"/>
        <end position="443"/>
    </location>
</feature>
<dbReference type="EMBL" id="CAJOBP010009979">
    <property type="protein sequence ID" value="CAF4560798.1"/>
    <property type="molecule type" value="Genomic_DNA"/>
</dbReference>
<accession>A0A820ZCY4</accession>
<organism evidence="3 4">
    <name type="scientific">Rotaria socialis</name>
    <dbReference type="NCBI Taxonomy" id="392032"/>
    <lineage>
        <taxon>Eukaryota</taxon>
        <taxon>Metazoa</taxon>
        <taxon>Spiralia</taxon>
        <taxon>Gnathifera</taxon>
        <taxon>Rotifera</taxon>
        <taxon>Eurotatoria</taxon>
        <taxon>Bdelloidea</taxon>
        <taxon>Philodinida</taxon>
        <taxon>Philodinidae</taxon>
        <taxon>Rotaria</taxon>
    </lineage>
</organism>
<name>A0A820ZCY4_9BILA</name>
<feature type="transmembrane region" description="Helical" evidence="1">
    <location>
        <begin position="237"/>
        <end position="258"/>
    </location>
</feature>
<comment type="caution">
    <text evidence="3">The sequence shown here is derived from an EMBL/GenBank/DDBJ whole genome shotgun (WGS) entry which is preliminary data.</text>
</comment>
<keyword evidence="1" id="KW-0812">Transmembrane</keyword>